<feature type="transmembrane region" description="Helical" evidence="1">
    <location>
        <begin position="159"/>
        <end position="177"/>
    </location>
</feature>
<dbReference type="Proteomes" id="UP000283672">
    <property type="component" value="Unassembled WGS sequence"/>
</dbReference>
<organism evidence="2 3">
    <name type="scientific">Segatella copri</name>
    <dbReference type="NCBI Taxonomy" id="165179"/>
    <lineage>
        <taxon>Bacteria</taxon>
        <taxon>Pseudomonadati</taxon>
        <taxon>Bacteroidota</taxon>
        <taxon>Bacteroidia</taxon>
        <taxon>Bacteroidales</taxon>
        <taxon>Prevotellaceae</taxon>
        <taxon>Segatella</taxon>
    </lineage>
</organism>
<feature type="transmembrane region" description="Helical" evidence="1">
    <location>
        <begin position="211"/>
        <end position="227"/>
    </location>
</feature>
<feature type="transmembrane region" description="Helical" evidence="1">
    <location>
        <begin position="53"/>
        <end position="72"/>
    </location>
</feature>
<keyword evidence="1" id="KW-0812">Transmembrane</keyword>
<dbReference type="AlphaFoldDB" id="A0AA92WL73"/>
<feature type="transmembrane region" description="Helical" evidence="1">
    <location>
        <begin position="12"/>
        <end position="41"/>
    </location>
</feature>
<evidence type="ECO:0000256" key="1">
    <source>
        <dbReference type="SAM" id="Phobius"/>
    </source>
</evidence>
<evidence type="ECO:0000313" key="2">
    <source>
        <dbReference type="EMBL" id="RHL35044.1"/>
    </source>
</evidence>
<dbReference type="PANTHER" id="PTHR37422:SF17">
    <property type="entry name" value="O-ANTIGEN LIGASE"/>
    <property type="match status" value="1"/>
</dbReference>
<dbReference type="RefSeq" id="WP_118416829.1">
    <property type="nucleotide sequence ID" value="NZ_QROP01000038.1"/>
</dbReference>
<protein>
    <submittedName>
        <fullName evidence="2">Uncharacterized protein</fullName>
    </submittedName>
</protein>
<feature type="transmembrane region" description="Helical" evidence="1">
    <location>
        <begin position="325"/>
        <end position="345"/>
    </location>
</feature>
<accession>A0AA92WL73</accession>
<feature type="transmembrane region" description="Helical" evidence="1">
    <location>
        <begin position="115"/>
        <end position="134"/>
    </location>
</feature>
<feature type="transmembrane region" description="Helical" evidence="1">
    <location>
        <begin position="78"/>
        <end position="95"/>
    </location>
</feature>
<dbReference type="PANTHER" id="PTHR37422">
    <property type="entry name" value="TEICHURONIC ACID BIOSYNTHESIS PROTEIN TUAE"/>
    <property type="match status" value="1"/>
</dbReference>
<feature type="transmembrane region" description="Helical" evidence="1">
    <location>
        <begin position="352"/>
        <end position="371"/>
    </location>
</feature>
<reference evidence="2 3" key="1">
    <citation type="submission" date="2018-08" db="EMBL/GenBank/DDBJ databases">
        <title>A genome reference for cultivated species of the human gut microbiota.</title>
        <authorList>
            <person name="Zou Y."/>
            <person name="Xue W."/>
            <person name="Luo G."/>
        </authorList>
    </citation>
    <scope>NUCLEOTIDE SEQUENCE [LARGE SCALE GENOMIC DNA]</scope>
    <source>
        <strain evidence="2 3">AF38-11</strain>
    </source>
</reference>
<comment type="caution">
    <text evidence="2">The sequence shown here is derived from an EMBL/GenBank/DDBJ whole genome shotgun (WGS) entry which is preliminary data.</text>
</comment>
<name>A0AA92WL73_9BACT</name>
<dbReference type="InterPro" id="IPR051533">
    <property type="entry name" value="WaaL-like"/>
</dbReference>
<feature type="transmembrane region" description="Helical" evidence="1">
    <location>
        <begin position="189"/>
        <end position="205"/>
    </location>
</feature>
<sequence>MKKVLSFIIQHWYYFFIANAILQVFSFRDFYFVLVVVMWLLGVDSMTKIKWNMIDVAVAASMFFSIFSYSFSDYRIELFYFGIKNQLSVMFLYFIARTVKFRKDDFIENFKWPMLFIIVSGIVLYFFPPGWYSAFRYNSLGDLSDNPQLFYEMTRMSSFFSHPYFLGYGSCIMIIYIIKKLLIDKCESIWYYVAFFLTIFTLFFSQMRVAIAYSLLFMTLSSLYVVFIDKSNSRFFKTILYLVPISILILFLIINNIDEDFLYYITERSTDKDDNLIEERINIFAYFFRYISVFGSGLGRFGHSAIEYNQKCIADAEYLRVLCELGYVGMFLLIFPIIYSVILGIKNIKNAFFETFVVLFFLFVMIGAAPLEMTQQHNFLLWFCVGHIVSKSYKYKGKI</sequence>
<proteinExistence type="predicted"/>
<gene>
    <name evidence="2" type="ORF">DW026_12170</name>
</gene>
<keyword evidence="1" id="KW-1133">Transmembrane helix</keyword>
<dbReference type="EMBL" id="QROP01000038">
    <property type="protein sequence ID" value="RHL35044.1"/>
    <property type="molecule type" value="Genomic_DNA"/>
</dbReference>
<keyword evidence="1" id="KW-0472">Membrane</keyword>
<evidence type="ECO:0000313" key="3">
    <source>
        <dbReference type="Proteomes" id="UP000283672"/>
    </source>
</evidence>
<feature type="transmembrane region" description="Helical" evidence="1">
    <location>
        <begin position="239"/>
        <end position="257"/>
    </location>
</feature>